<dbReference type="SUPFAM" id="SSF52540">
    <property type="entry name" value="P-loop containing nucleoside triphosphate hydrolases"/>
    <property type="match status" value="1"/>
</dbReference>
<evidence type="ECO:0000313" key="8">
    <source>
        <dbReference type="Proteomes" id="UP000288216"/>
    </source>
</evidence>
<name>A0A401QEA0_SCYTO</name>
<feature type="region of interest" description="Disordered" evidence="5">
    <location>
        <begin position="1"/>
        <end position="32"/>
    </location>
</feature>
<evidence type="ECO:0000256" key="5">
    <source>
        <dbReference type="SAM" id="MobiDB-lite"/>
    </source>
</evidence>
<keyword evidence="8" id="KW-1185">Reference proteome</keyword>
<gene>
    <name evidence="7" type="ORF">scyTo_0024406</name>
</gene>
<dbReference type="GO" id="GO:0016787">
    <property type="term" value="F:hydrolase activity"/>
    <property type="evidence" value="ECO:0007669"/>
    <property type="project" value="UniProtKB-KW"/>
</dbReference>
<dbReference type="InterPro" id="IPR030385">
    <property type="entry name" value="G_IRG_dom"/>
</dbReference>
<dbReference type="InterPro" id="IPR027417">
    <property type="entry name" value="P-loop_NTPase"/>
</dbReference>
<reference evidence="7 8" key="1">
    <citation type="journal article" date="2018" name="Nat. Ecol. Evol.">
        <title>Shark genomes provide insights into elasmobranch evolution and the origin of vertebrates.</title>
        <authorList>
            <person name="Hara Y"/>
            <person name="Yamaguchi K"/>
            <person name="Onimaru K"/>
            <person name="Kadota M"/>
            <person name="Koyanagi M"/>
            <person name="Keeley SD"/>
            <person name="Tatsumi K"/>
            <person name="Tanaka K"/>
            <person name="Motone F"/>
            <person name="Kageyama Y"/>
            <person name="Nozu R"/>
            <person name="Adachi N"/>
            <person name="Nishimura O"/>
            <person name="Nakagawa R"/>
            <person name="Tanegashima C"/>
            <person name="Kiyatake I"/>
            <person name="Matsumoto R"/>
            <person name="Murakumo K"/>
            <person name="Nishida K"/>
            <person name="Terakita A"/>
            <person name="Kuratani S"/>
            <person name="Sato K"/>
            <person name="Hyodo S Kuraku.S."/>
        </authorList>
    </citation>
    <scope>NUCLEOTIDE SEQUENCE [LARGE SCALE GENOMIC DNA]</scope>
</reference>
<accession>A0A401QEA0</accession>
<dbReference type="PANTHER" id="PTHR32341:SF17">
    <property type="entry name" value="IRG-TYPE G DOMAIN-CONTAINING PROTEIN"/>
    <property type="match status" value="1"/>
</dbReference>
<protein>
    <recommendedName>
        <fullName evidence="6">IRG-type G domain-containing protein</fullName>
    </recommendedName>
</protein>
<keyword evidence="2" id="KW-0547">Nucleotide-binding</keyword>
<evidence type="ECO:0000256" key="2">
    <source>
        <dbReference type="ARBA" id="ARBA00022741"/>
    </source>
</evidence>
<dbReference type="GO" id="GO:0016020">
    <property type="term" value="C:membrane"/>
    <property type="evidence" value="ECO:0007669"/>
    <property type="project" value="InterPro"/>
</dbReference>
<dbReference type="Gene3D" id="3.40.50.300">
    <property type="entry name" value="P-loop containing nucleotide triphosphate hydrolases"/>
    <property type="match status" value="1"/>
</dbReference>
<dbReference type="InterPro" id="IPR007743">
    <property type="entry name" value="Immunity-related_GTPase-like"/>
</dbReference>
<keyword evidence="3" id="KW-0378">Hydrolase</keyword>
<dbReference type="STRING" id="75743.A0A401QEA0"/>
<proteinExistence type="inferred from homology"/>
<feature type="domain" description="IRG-type G" evidence="6">
    <location>
        <begin position="1"/>
        <end position="122"/>
    </location>
</feature>
<dbReference type="OrthoDB" id="422720at2759"/>
<comment type="similarity">
    <text evidence="1">Belongs to the TRAFAC class dynamin-like GTPase superfamily. IRG family.</text>
</comment>
<dbReference type="InterPro" id="IPR051515">
    <property type="entry name" value="IRG"/>
</dbReference>
<dbReference type="EMBL" id="BFAA01045627">
    <property type="protein sequence ID" value="GCB83684.1"/>
    <property type="molecule type" value="Genomic_DNA"/>
</dbReference>
<dbReference type="Pfam" id="PF05049">
    <property type="entry name" value="IIGP"/>
    <property type="match status" value="1"/>
</dbReference>
<dbReference type="PANTHER" id="PTHR32341">
    <property type="entry name" value="INTERFERON-INDUCIBLE GTPASE"/>
    <property type="match status" value="1"/>
</dbReference>
<dbReference type="Proteomes" id="UP000288216">
    <property type="component" value="Unassembled WGS sequence"/>
</dbReference>
<organism evidence="7 8">
    <name type="scientific">Scyliorhinus torazame</name>
    <name type="common">Cloudy catshark</name>
    <name type="synonym">Catulus torazame</name>
    <dbReference type="NCBI Taxonomy" id="75743"/>
    <lineage>
        <taxon>Eukaryota</taxon>
        <taxon>Metazoa</taxon>
        <taxon>Chordata</taxon>
        <taxon>Craniata</taxon>
        <taxon>Vertebrata</taxon>
        <taxon>Chondrichthyes</taxon>
        <taxon>Elasmobranchii</taxon>
        <taxon>Galeomorphii</taxon>
        <taxon>Galeoidea</taxon>
        <taxon>Carcharhiniformes</taxon>
        <taxon>Scyliorhinidae</taxon>
        <taxon>Scyliorhinus</taxon>
    </lineage>
</organism>
<evidence type="ECO:0000313" key="7">
    <source>
        <dbReference type="EMBL" id="GCB83684.1"/>
    </source>
</evidence>
<evidence type="ECO:0000256" key="4">
    <source>
        <dbReference type="ARBA" id="ARBA00023134"/>
    </source>
</evidence>
<evidence type="ECO:0000256" key="3">
    <source>
        <dbReference type="ARBA" id="ARBA00022801"/>
    </source>
</evidence>
<evidence type="ECO:0000256" key="1">
    <source>
        <dbReference type="ARBA" id="ARBA00005429"/>
    </source>
</evidence>
<dbReference type="AlphaFoldDB" id="A0A401QEA0"/>
<dbReference type="PROSITE" id="PS51716">
    <property type="entry name" value="G_IRG"/>
    <property type="match status" value="1"/>
</dbReference>
<comment type="caution">
    <text evidence="7">The sequence shown here is derived from an EMBL/GenBank/DDBJ whole genome shotgun (WGS) entry which is preliminary data.</text>
</comment>
<sequence>MRGLQNDDEGAARSGTTETTMEPTPYPQPKSHFRENYVKLAKEIKKLKKNFYFIRSKIGNDLESMRRGRREFNEEEELEKIRKDCESKLQEAGIQSPRVFLISSFDLNLYDFNLLNEALENDLPNIKKSVYILSLLNLNVEIVEKKRKELKKQIWMLAALSGVVGAVPVPGVSIACEIAIVIGGIIHFCKCLGLDDASLQRLANRTVKPVEDLKTVWKTPLLGEITAEIIT</sequence>
<keyword evidence="4" id="KW-0342">GTP-binding</keyword>
<dbReference type="GO" id="GO:0005525">
    <property type="term" value="F:GTP binding"/>
    <property type="evidence" value="ECO:0007669"/>
    <property type="project" value="UniProtKB-KW"/>
</dbReference>
<dbReference type="OMA" id="LLRSHIW"/>
<evidence type="ECO:0000259" key="6">
    <source>
        <dbReference type="PROSITE" id="PS51716"/>
    </source>
</evidence>